<sequence length="166" mass="18970">MRKLRNFLILVIISFVLCSCNVNQEDKIKFNESNEKVGSDFEGVTDSEVVKEYYFEPKVSIVEGTLITRLHYGPPGYGEDPDNDEKRYPFILQLDDPIKVIAEDTDVFNSSISDVSEIQLVLKGAPYVDMAKQYKNKRIKIQGTLFSAFTGYHYTEVLIVVDKILD</sequence>
<evidence type="ECO:0000259" key="2">
    <source>
        <dbReference type="Pfam" id="PF14485"/>
    </source>
</evidence>
<feature type="chain" id="PRO_5011461976" description="DUF4431 domain-containing protein" evidence="1">
    <location>
        <begin position="25"/>
        <end position="166"/>
    </location>
</feature>
<keyword evidence="4" id="KW-1185">Reference proteome</keyword>
<evidence type="ECO:0000313" key="3">
    <source>
        <dbReference type="EMBL" id="SDY46937.1"/>
    </source>
</evidence>
<gene>
    <name evidence="3" type="ORF">SAMN05660462_00127</name>
</gene>
<dbReference type="RefSeq" id="WP_091725797.1">
    <property type="nucleotide sequence ID" value="NZ_FNQE01000001.1"/>
</dbReference>
<dbReference type="EMBL" id="FNQE01000001">
    <property type="protein sequence ID" value="SDY46937.1"/>
    <property type="molecule type" value="Genomic_DNA"/>
</dbReference>
<proteinExistence type="predicted"/>
<dbReference type="InterPro" id="IPR027826">
    <property type="entry name" value="DUF4431"/>
</dbReference>
<reference evidence="3 4" key="1">
    <citation type="submission" date="2016-10" db="EMBL/GenBank/DDBJ databases">
        <authorList>
            <person name="de Groot N.N."/>
        </authorList>
    </citation>
    <scope>NUCLEOTIDE SEQUENCE [LARGE SCALE GENOMIC DNA]</scope>
    <source>
        <strain evidence="3 4">DSM 21650</strain>
    </source>
</reference>
<protein>
    <recommendedName>
        <fullName evidence="2">DUF4431 domain-containing protein</fullName>
    </recommendedName>
</protein>
<name>A0A1H3K3Z7_9FIRM</name>
<dbReference type="OrthoDB" id="9153867at2"/>
<feature type="domain" description="DUF4431" evidence="2">
    <location>
        <begin position="117"/>
        <end position="164"/>
    </location>
</feature>
<feature type="signal peptide" evidence="1">
    <location>
        <begin position="1"/>
        <end position="24"/>
    </location>
</feature>
<dbReference type="Pfam" id="PF14485">
    <property type="entry name" value="DUF4431"/>
    <property type="match status" value="1"/>
</dbReference>
<accession>A0A1H3K3Z7</accession>
<dbReference type="STRING" id="415015.SAMN05660462_00127"/>
<dbReference type="PROSITE" id="PS51257">
    <property type="entry name" value="PROKAR_LIPOPROTEIN"/>
    <property type="match status" value="1"/>
</dbReference>
<dbReference type="AlphaFoldDB" id="A0A1H3K3Z7"/>
<dbReference type="Proteomes" id="UP000198625">
    <property type="component" value="Unassembled WGS sequence"/>
</dbReference>
<keyword evidence="1" id="KW-0732">Signal</keyword>
<evidence type="ECO:0000256" key="1">
    <source>
        <dbReference type="SAM" id="SignalP"/>
    </source>
</evidence>
<evidence type="ECO:0000313" key="4">
    <source>
        <dbReference type="Proteomes" id="UP000198625"/>
    </source>
</evidence>
<organism evidence="3 4">
    <name type="scientific">Proteiniborus ethanoligenes</name>
    <dbReference type="NCBI Taxonomy" id="415015"/>
    <lineage>
        <taxon>Bacteria</taxon>
        <taxon>Bacillati</taxon>
        <taxon>Bacillota</taxon>
        <taxon>Clostridia</taxon>
        <taxon>Eubacteriales</taxon>
        <taxon>Proteiniborus</taxon>
    </lineage>
</organism>